<sequence>MPRSVRSFDAASKEITVEVDPAPGGVHQSQGHGGSATHGSKGHAHAVFTVAAVNLLAASAVRFLREQLDTAEGFRGLCIILSRNKFPSKRYDERTRNA</sequence>
<dbReference type="AlphaFoldDB" id="A0AA40KJ24"/>
<dbReference type="EMBL" id="JAHYIQ010000024">
    <property type="protein sequence ID" value="KAK1121998.1"/>
    <property type="molecule type" value="Genomic_DNA"/>
</dbReference>
<comment type="caution">
    <text evidence="2">The sequence shown here is derived from an EMBL/GenBank/DDBJ whole genome shotgun (WGS) entry which is preliminary data.</text>
</comment>
<accession>A0AA40KJ24</accession>
<gene>
    <name evidence="2" type="ORF">K0M31_009846</name>
</gene>
<reference evidence="2" key="1">
    <citation type="submission" date="2021-10" db="EMBL/GenBank/DDBJ databases">
        <title>Melipona bicolor Genome sequencing and assembly.</title>
        <authorList>
            <person name="Araujo N.S."/>
            <person name="Arias M.C."/>
        </authorList>
    </citation>
    <scope>NUCLEOTIDE SEQUENCE</scope>
    <source>
        <strain evidence="2">USP_2M_L1-L4_2017</strain>
        <tissue evidence="2">Whole body</tissue>
    </source>
</reference>
<evidence type="ECO:0000256" key="1">
    <source>
        <dbReference type="SAM" id="MobiDB-lite"/>
    </source>
</evidence>
<protein>
    <submittedName>
        <fullName evidence="2">Uncharacterized protein</fullName>
    </submittedName>
</protein>
<evidence type="ECO:0000313" key="3">
    <source>
        <dbReference type="Proteomes" id="UP001177670"/>
    </source>
</evidence>
<proteinExistence type="predicted"/>
<dbReference type="Proteomes" id="UP001177670">
    <property type="component" value="Unassembled WGS sequence"/>
</dbReference>
<keyword evidence="3" id="KW-1185">Reference proteome</keyword>
<feature type="region of interest" description="Disordered" evidence="1">
    <location>
        <begin position="1"/>
        <end position="41"/>
    </location>
</feature>
<organism evidence="2 3">
    <name type="scientific">Melipona bicolor</name>
    <dbReference type="NCBI Taxonomy" id="60889"/>
    <lineage>
        <taxon>Eukaryota</taxon>
        <taxon>Metazoa</taxon>
        <taxon>Ecdysozoa</taxon>
        <taxon>Arthropoda</taxon>
        <taxon>Hexapoda</taxon>
        <taxon>Insecta</taxon>
        <taxon>Pterygota</taxon>
        <taxon>Neoptera</taxon>
        <taxon>Endopterygota</taxon>
        <taxon>Hymenoptera</taxon>
        <taxon>Apocrita</taxon>
        <taxon>Aculeata</taxon>
        <taxon>Apoidea</taxon>
        <taxon>Anthophila</taxon>
        <taxon>Apidae</taxon>
        <taxon>Melipona</taxon>
    </lineage>
</organism>
<name>A0AA40KJ24_9HYME</name>
<evidence type="ECO:0000313" key="2">
    <source>
        <dbReference type="EMBL" id="KAK1121998.1"/>
    </source>
</evidence>